<proteinExistence type="predicted"/>
<reference evidence="2" key="1">
    <citation type="submission" date="2021-09" db="EMBL/GenBank/DDBJ databases">
        <title>The genome of Mauremys mutica provides insights into the evolution of semi-aquatic lifestyle.</title>
        <authorList>
            <person name="Gong S."/>
            <person name="Gao Y."/>
        </authorList>
    </citation>
    <scope>NUCLEOTIDE SEQUENCE</scope>
    <source>
        <strain evidence="2">MM-2020</strain>
        <tissue evidence="2">Muscle</tissue>
    </source>
</reference>
<keyword evidence="3" id="KW-1185">Reference proteome</keyword>
<feature type="compositionally biased region" description="Low complexity" evidence="1">
    <location>
        <begin position="86"/>
        <end position="102"/>
    </location>
</feature>
<dbReference type="EMBL" id="JAHDVG010000464">
    <property type="protein sequence ID" value="KAH1184876.1"/>
    <property type="molecule type" value="Genomic_DNA"/>
</dbReference>
<gene>
    <name evidence="2" type="ORF">KIL84_012817</name>
</gene>
<evidence type="ECO:0000313" key="2">
    <source>
        <dbReference type="EMBL" id="KAH1184876.1"/>
    </source>
</evidence>
<organism evidence="2 3">
    <name type="scientific">Mauremys mutica</name>
    <name type="common">yellowpond turtle</name>
    <dbReference type="NCBI Taxonomy" id="74926"/>
    <lineage>
        <taxon>Eukaryota</taxon>
        <taxon>Metazoa</taxon>
        <taxon>Chordata</taxon>
        <taxon>Craniata</taxon>
        <taxon>Vertebrata</taxon>
        <taxon>Euteleostomi</taxon>
        <taxon>Archelosauria</taxon>
        <taxon>Testudinata</taxon>
        <taxon>Testudines</taxon>
        <taxon>Cryptodira</taxon>
        <taxon>Durocryptodira</taxon>
        <taxon>Testudinoidea</taxon>
        <taxon>Geoemydidae</taxon>
        <taxon>Geoemydinae</taxon>
        <taxon>Mauremys</taxon>
    </lineage>
</organism>
<dbReference type="AlphaFoldDB" id="A0A9D4B8Q5"/>
<comment type="caution">
    <text evidence="2">The sequence shown here is derived from an EMBL/GenBank/DDBJ whole genome shotgun (WGS) entry which is preliminary data.</text>
</comment>
<sequence length="102" mass="10535">MALQLTARGASSASQHMPKELRARTPPLVSQAEQAGEGSLPCTQATDRHKHSTWQGSPAAPGLASRSRSLEQLPVTPSEKPSVPQGSELSCGGCGSGLQTLC</sequence>
<evidence type="ECO:0000256" key="1">
    <source>
        <dbReference type="SAM" id="MobiDB-lite"/>
    </source>
</evidence>
<evidence type="ECO:0000313" key="3">
    <source>
        <dbReference type="Proteomes" id="UP000827986"/>
    </source>
</evidence>
<name>A0A9D4B8Q5_9SAUR</name>
<dbReference type="Proteomes" id="UP000827986">
    <property type="component" value="Unassembled WGS sequence"/>
</dbReference>
<protein>
    <submittedName>
        <fullName evidence="2">Uncharacterized protein</fullName>
    </submittedName>
</protein>
<feature type="region of interest" description="Disordered" evidence="1">
    <location>
        <begin position="1"/>
        <end position="102"/>
    </location>
</feature>
<accession>A0A9D4B8Q5</accession>